<dbReference type="EMBL" id="WNZZ01000050">
    <property type="protein sequence ID" value="MUG26632.1"/>
    <property type="molecule type" value="Genomic_DNA"/>
</dbReference>
<reference evidence="9 11" key="1">
    <citation type="submission" date="2014-04" db="EMBL/GenBank/DDBJ databases">
        <authorList>
            <person name="Bishop-Lilly K.A."/>
            <person name="Broomall S.M."/>
            <person name="Chain P.S."/>
            <person name="Chertkov O."/>
            <person name="Coyne S.R."/>
            <person name="Daligault H.E."/>
            <person name="Davenport K.W."/>
            <person name="Erkkila T."/>
            <person name="Frey K.G."/>
            <person name="Gibbons H.S."/>
            <person name="Gu W."/>
            <person name="Jaissle J."/>
            <person name="Johnson S.L."/>
            <person name="Koroleva G.I."/>
            <person name="Ladner J.T."/>
            <person name="Lo C.-C."/>
            <person name="Minogue T.D."/>
            <person name="Munk C."/>
            <person name="Palacios G.F."/>
            <person name="Redden C.L."/>
            <person name="Rosenzweig C.N."/>
            <person name="Scholz M.B."/>
            <person name="Teshima H."/>
            <person name="Xu Y."/>
        </authorList>
    </citation>
    <scope>NUCLEOTIDE SEQUENCE [LARGE SCALE GENOMIC DNA]</scope>
    <source>
        <strain evidence="9 11">8244</strain>
    </source>
</reference>
<evidence type="ECO:0000256" key="6">
    <source>
        <dbReference type="ARBA" id="ARBA00022777"/>
    </source>
</evidence>
<dbReference type="InterPro" id="IPR013012">
    <property type="entry name" value="PTS_EIIB_3"/>
</dbReference>
<evidence type="ECO:0000256" key="7">
    <source>
        <dbReference type="PROSITE-ProRule" id="PRU00423"/>
    </source>
</evidence>
<name>A0A090ZWU8_PAEMA</name>
<reference evidence="10 12" key="2">
    <citation type="submission" date="2019-11" db="EMBL/GenBank/DDBJ databases">
        <title>Draft genome sequences of five Paenibacillus species of dairy origin.</title>
        <authorList>
            <person name="Olajide A.M."/>
            <person name="Chen S."/>
            <person name="Lapointe G."/>
        </authorList>
    </citation>
    <scope>NUCLEOTIDE SEQUENCE [LARGE SCALE GENOMIC DNA]</scope>
    <source>
        <strain evidence="10 12">3CT49</strain>
    </source>
</reference>
<evidence type="ECO:0000256" key="5">
    <source>
        <dbReference type="ARBA" id="ARBA00022683"/>
    </source>
</evidence>
<dbReference type="SUPFAM" id="SSF52794">
    <property type="entry name" value="PTS system IIB component-like"/>
    <property type="match status" value="1"/>
</dbReference>
<evidence type="ECO:0000313" key="12">
    <source>
        <dbReference type="Proteomes" id="UP000442469"/>
    </source>
</evidence>
<evidence type="ECO:0000313" key="10">
    <source>
        <dbReference type="EMBL" id="MUG26632.1"/>
    </source>
</evidence>
<keyword evidence="1" id="KW-0813">Transport</keyword>
<dbReference type="Proteomes" id="UP000442469">
    <property type="component" value="Unassembled WGS sequence"/>
</dbReference>
<gene>
    <name evidence="9" type="primary">licB</name>
    <name evidence="9" type="ORF">DJ90_5020</name>
    <name evidence="10" type="ORF">GNQ08_30410</name>
</gene>
<dbReference type="Pfam" id="PF02302">
    <property type="entry name" value="PTS_IIB"/>
    <property type="match status" value="1"/>
</dbReference>
<evidence type="ECO:0000259" key="8">
    <source>
        <dbReference type="PROSITE" id="PS51100"/>
    </source>
</evidence>
<evidence type="ECO:0000313" key="11">
    <source>
        <dbReference type="Proteomes" id="UP000029278"/>
    </source>
</evidence>
<protein>
    <submittedName>
        <fullName evidence="9">Lichenan-specific phosphotransferase enzyme IIB component</fullName>
        <ecNumber evidence="9">2.7.1.69</ecNumber>
    </submittedName>
    <submittedName>
        <fullName evidence="10">PTS sugar transporter subunit IIB</fullName>
    </submittedName>
</protein>
<comment type="caution">
    <text evidence="9">The sequence shown here is derived from an EMBL/GenBank/DDBJ whole genome shotgun (WGS) entry which is preliminary data.</text>
</comment>
<dbReference type="PATRIC" id="fig|44252.3.peg.3026"/>
<dbReference type="Proteomes" id="UP000029278">
    <property type="component" value="Unassembled WGS sequence"/>
</dbReference>
<evidence type="ECO:0000256" key="2">
    <source>
        <dbReference type="ARBA" id="ARBA00022553"/>
    </source>
</evidence>
<dbReference type="EMBL" id="JMQA01000028">
    <property type="protein sequence ID" value="KFN08566.1"/>
    <property type="molecule type" value="Genomic_DNA"/>
</dbReference>
<dbReference type="CDD" id="cd05564">
    <property type="entry name" value="PTS_IIB_chitobiose_lichenan"/>
    <property type="match status" value="1"/>
</dbReference>
<proteinExistence type="predicted"/>
<dbReference type="STRING" id="44252.DJ90_5020"/>
<evidence type="ECO:0000256" key="3">
    <source>
        <dbReference type="ARBA" id="ARBA00022597"/>
    </source>
</evidence>
<keyword evidence="11" id="KW-1185">Reference proteome</keyword>
<keyword evidence="2" id="KW-0597">Phosphoprotein</keyword>
<keyword evidence="5" id="KW-0598">Phosphotransferase system</keyword>
<dbReference type="OrthoDB" id="9808134at2"/>
<dbReference type="GO" id="GO:0009401">
    <property type="term" value="P:phosphoenolpyruvate-dependent sugar phosphotransferase system"/>
    <property type="evidence" value="ECO:0007669"/>
    <property type="project" value="UniProtKB-KW"/>
</dbReference>
<dbReference type="PROSITE" id="PS51100">
    <property type="entry name" value="PTS_EIIB_TYPE_3"/>
    <property type="match status" value="1"/>
</dbReference>
<dbReference type="AlphaFoldDB" id="A0A090ZWU8"/>
<organism evidence="9 11">
    <name type="scientific">Paenibacillus macerans</name>
    <name type="common">Bacillus macerans</name>
    <dbReference type="NCBI Taxonomy" id="44252"/>
    <lineage>
        <taxon>Bacteria</taxon>
        <taxon>Bacillati</taxon>
        <taxon>Bacillota</taxon>
        <taxon>Bacilli</taxon>
        <taxon>Bacillales</taxon>
        <taxon>Paenibacillaceae</taxon>
        <taxon>Paenibacillus</taxon>
    </lineage>
</organism>
<accession>A0A090ZWU8</accession>
<evidence type="ECO:0000256" key="1">
    <source>
        <dbReference type="ARBA" id="ARBA00022448"/>
    </source>
</evidence>
<dbReference type="HOGENOM" id="CLU_147323_2_1_9"/>
<dbReference type="InterPro" id="IPR003501">
    <property type="entry name" value="PTS_EIIB_2/3"/>
</dbReference>
<dbReference type="EC" id="2.7.1.69" evidence="9"/>
<feature type="domain" description="PTS EIIB type-3" evidence="8">
    <location>
        <begin position="1"/>
        <end position="101"/>
    </location>
</feature>
<keyword evidence="3 10" id="KW-0762">Sugar transport</keyword>
<dbReference type="GO" id="GO:0008982">
    <property type="term" value="F:protein-N(PI)-phosphohistidine-sugar phosphotransferase activity"/>
    <property type="evidence" value="ECO:0007669"/>
    <property type="project" value="InterPro"/>
</dbReference>
<keyword evidence="6" id="KW-0418">Kinase</keyword>
<dbReference type="PANTHER" id="PTHR34581:SF2">
    <property type="entry name" value="PTS SYSTEM N,N'-DIACETYLCHITOBIOSE-SPECIFIC EIIB COMPONENT"/>
    <property type="match status" value="1"/>
</dbReference>
<feature type="modified residue" description="Phosphocysteine; by EIIA" evidence="7">
    <location>
        <position position="7"/>
    </location>
</feature>
<sequence length="101" mass="10999">MNILLVCAGGISTSILEKSIRDAFGPERADWKVEAHPVDQLEALIDDFDVVLLGPQIRHKLRAVEKTCAAKGKPCEVIDSRDYALSKGDKVLKRAIELAGA</sequence>
<dbReference type="GeneID" id="77007976"/>
<dbReference type="RefSeq" id="WP_036623949.1">
    <property type="nucleotide sequence ID" value="NZ_BGML01000001.1"/>
</dbReference>
<evidence type="ECO:0000256" key="4">
    <source>
        <dbReference type="ARBA" id="ARBA00022679"/>
    </source>
</evidence>
<keyword evidence="4 9" id="KW-0808">Transferase</keyword>
<dbReference type="InterPro" id="IPR051819">
    <property type="entry name" value="PTS_sugar-specific_EIIB"/>
</dbReference>
<dbReference type="GO" id="GO:0016301">
    <property type="term" value="F:kinase activity"/>
    <property type="evidence" value="ECO:0007669"/>
    <property type="project" value="UniProtKB-KW"/>
</dbReference>
<evidence type="ECO:0000313" key="9">
    <source>
        <dbReference type="EMBL" id="KFN08566.1"/>
    </source>
</evidence>
<dbReference type="Gene3D" id="3.40.50.2300">
    <property type="match status" value="1"/>
</dbReference>
<dbReference type="PANTHER" id="PTHR34581">
    <property type="entry name" value="PTS SYSTEM N,N'-DIACETYLCHITOBIOSE-SPECIFIC EIIB COMPONENT"/>
    <property type="match status" value="1"/>
</dbReference>
<dbReference type="InterPro" id="IPR036095">
    <property type="entry name" value="PTS_EIIB-like_sf"/>
</dbReference>